<proteinExistence type="predicted"/>
<gene>
    <name evidence="2" type="ORF">OIT44_02090</name>
</gene>
<feature type="transmembrane region" description="Helical" evidence="1">
    <location>
        <begin position="356"/>
        <end position="374"/>
    </location>
</feature>
<evidence type="ECO:0008006" key="4">
    <source>
        <dbReference type="Google" id="ProtNLM"/>
    </source>
</evidence>
<keyword evidence="3" id="KW-1185">Reference proteome</keyword>
<feature type="transmembrane region" description="Helical" evidence="1">
    <location>
        <begin position="148"/>
        <end position="165"/>
    </location>
</feature>
<organism evidence="2 3">
    <name type="scientific">Weissella ceti</name>
    <dbReference type="NCBI Taxonomy" id="759620"/>
    <lineage>
        <taxon>Bacteria</taxon>
        <taxon>Bacillati</taxon>
        <taxon>Bacillota</taxon>
        <taxon>Bacilli</taxon>
        <taxon>Lactobacillales</taxon>
        <taxon>Lactobacillaceae</taxon>
        <taxon>Weissella</taxon>
    </lineage>
</organism>
<feature type="transmembrane region" description="Helical" evidence="1">
    <location>
        <begin position="556"/>
        <end position="579"/>
    </location>
</feature>
<sequence>MFQLIKKWWPEAMLIVLPGLLMLPLMLTHQIHYKVDLWFQMMRIQEMNGYFQNFTWPGLGNIYSFGQSGQLIQGMYPSFTLGILVLVTGFLGAMNQVYAIILLMIILMSMSYYWFFNKMLKNEVISFFSAIIVTYPMAFICAIERGQFGLVLASVFLPLVFWGFYKMQDTDDKTAYWWIGLGVGLIWLTHVSSGIFVVVLVMIMGTVDLVLGRKNFLKYVYSGIIAGVIALPTLLKLVTLKSSMLGVVEYGLDAKITLLNIFSPLWTGGRDFMTVLPMVGLIYVIATVYKNTKFKGLKATAIIMALMCSTAGYLVFFRPLQFPDRFLAYALPLAMFVMLLELPTMMKKWSKENQRILYLVLVFMAIVPAANSALRVRDFVTKHPTWQSEQNFLRTRTTADKDSLLDQKFRFARTYTDYTPIQQQKTAEKGAEAYIGSKQMRDVNEAQSVRLTGFDSSEIKMKIPNAPKHLDNEIAAKNYVIPYQPATNMHAEKRTLTMDVNVSKKGLYDLPFWMYPHIKYTVLVDGQAVTPHASNQGRMSVPLKTGKQTVSITQNLPISIIAAYMISWGMLIVGVYFLARPKNRKQGA</sequence>
<feature type="transmembrane region" description="Helical" evidence="1">
    <location>
        <begin position="122"/>
        <end position="141"/>
    </location>
</feature>
<protein>
    <recommendedName>
        <fullName evidence="4">Membrane protein 6-pyruvoyl-tetrahydropterin synthase-related domain-containing protein</fullName>
    </recommendedName>
</protein>
<feature type="transmembrane region" description="Helical" evidence="1">
    <location>
        <begin position="326"/>
        <end position="344"/>
    </location>
</feature>
<feature type="transmembrane region" description="Helical" evidence="1">
    <location>
        <begin position="74"/>
        <end position="91"/>
    </location>
</feature>
<feature type="transmembrane region" description="Helical" evidence="1">
    <location>
        <begin position="301"/>
        <end position="320"/>
    </location>
</feature>
<keyword evidence="1" id="KW-0812">Transmembrane</keyword>
<feature type="transmembrane region" description="Helical" evidence="1">
    <location>
        <begin position="177"/>
        <end position="204"/>
    </location>
</feature>
<comment type="caution">
    <text evidence="2">The sequence shown here is derived from an EMBL/GenBank/DDBJ whole genome shotgun (WGS) entry which is preliminary data.</text>
</comment>
<accession>A0ABT3E364</accession>
<keyword evidence="1" id="KW-0472">Membrane</keyword>
<keyword evidence="1" id="KW-1133">Transmembrane helix</keyword>
<reference evidence="2 3" key="1">
    <citation type="submission" date="2022-10" db="EMBL/GenBank/DDBJ databases">
        <title>Weissella fermenti sp. nov., isolated from fermented cabbage.</title>
        <authorList>
            <person name="Lee J.K."/>
            <person name="Baek J.H."/>
            <person name="Choi D.G."/>
            <person name="Kim J.M."/>
            <person name="Jeon C.O."/>
        </authorList>
    </citation>
    <scope>NUCLEOTIDE SEQUENCE [LARGE SCALE GENOMIC DNA]</scope>
    <source>
        <strain evidence="2 3">KACC 18534</strain>
    </source>
</reference>
<dbReference type="RefSeq" id="WP_213409459.1">
    <property type="nucleotide sequence ID" value="NZ_CP074441.1"/>
</dbReference>
<feature type="transmembrane region" description="Helical" evidence="1">
    <location>
        <begin position="216"/>
        <end position="235"/>
    </location>
</feature>
<feature type="transmembrane region" description="Helical" evidence="1">
    <location>
        <begin position="272"/>
        <end position="289"/>
    </location>
</feature>
<evidence type="ECO:0000313" key="3">
    <source>
        <dbReference type="Proteomes" id="UP001526225"/>
    </source>
</evidence>
<evidence type="ECO:0000256" key="1">
    <source>
        <dbReference type="SAM" id="Phobius"/>
    </source>
</evidence>
<name>A0ABT3E364_9LACO</name>
<dbReference type="Proteomes" id="UP001526225">
    <property type="component" value="Unassembled WGS sequence"/>
</dbReference>
<feature type="transmembrane region" description="Helical" evidence="1">
    <location>
        <begin position="98"/>
        <end position="116"/>
    </location>
</feature>
<feature type="transmembrane region" description="Helical" evidence="1">
    <location>
        <begin position="12"/>
        <end position="33"/>
    </location>
</feature>
<evidence type="ECO:0000313" key="2">
    <source>
        <dbReference type="EMBL" id="MCW0952859.1"/>
    </source>
</evidence>
<dbReference type="EMBL" id="JAOZFE010000001">
    <property type="protein sequence ID" value="MCW0952859.1"/>
    <property type="molecule type" value="Genomic_DNA"/>
</dbReference>